<comment type="caution">
    <text evidence="1">The sequence shown here is derived from an EMBL/GenBank/DDBJ whole genome shotgun (WGS) entry which is preliminary data.</text>
</comment>
<dbReference type="SUPFAM" id="SSF82171">
    <property type="entry name" value="DPP6 N-terminal domain-like"/>
    <property type="match status" value="1"/>
</dbReference>
<dbReference type="EMBL" id="JBHTMP010000012">
    <property type="protein sequence ID" value="MFD1321432.1"/>
    <property type="molecule type" value="Genomic_DNA"/>
</dbReference>
<accession>A0ABW3YAF9</accession>
<dbReference type="Proteomes" id="UP001597260">
    <property type="component" value="Unassembled WGS sequence"/>
</dbReference>
<proteinExistence type="predicted"/>
<sequence length="413" mass="45275">MLQDEITLVHPDPPKPRYVRLSVDGTRFDRASWAGSGKPRHSGKTYASESNARVALERESARRMQEGFVLLREPDEVATGEIVMQCAVPNRYASDAFDLHPDGHTLAVGTVLHQGYGAEIHLIDVWTGQRRLIHTEPATSEQSFIHTVLFDGDGQGLVFTVDGETRHLDLDTGASRVIASYQQHRSTRFNPFRVQPSWDRARKRLLAFDAEDVVRVLDAAGNPLLEVPTQGRPECQAGALSRSGRLLVLGYQQLETEIWQVDTGEKLWSGRFPFAFDRSASGLGLDNIGFDPTERFVVADAGYAEGPGAMSVESGVLAWAIHDPYRTDRWGTCYSWTYSPDGTLLAIGKRGGIELRNAATQELLPGQLPPSATGDTRRVVFSADGQFIAAGGNTGRLSVHVVRNPYAPGPAAR</sequence>
<name>A0ABW3YAF9_9ACTN</name>
<keyword evidence="2" id="KW-1185">Reference proteome</keyword>
<dbReference type="InterPro" id="IPR015943">
    <property type="entry name" value="WD40/YVTN_repeat-like_dom_sf"/>
</dbReference>
<reference evidence="2" key="1">
    <citation type="journal article" date="2019" name="Int. J. Syst. Evol. Microbiol.">
        <title>The Global Catalogue of Microorganisms (GCM) 10K type strain sequencing project: providing services to taxonomists for standard genome sequencing and annotation.</title>
        <authorList>
            <consortium name="The Broad Institute Genomics Platform"/>
            <consortium name="The Broad Institute Genome Sequencing Center for Infectious Disease"/>
            <person name="Wu L."/>
            <person name="Ma J."/>
        </authorList>
    </citation>
    <scope>NUCLEOTIDE SEQUENCE [LARGE SCALE GENOMIC DNA]</scope>
    <source>
        <strain evidence="2">JCM 31037</strain>
    </source>
</reference>
<gene>
    <name evidence="1" type="ORF">ACFQ4H_10060</name>
</gene>
<dbReference type="RefSeq" id="WP_377569501.1">
    <property type="nucleotide sequence ID" value="NZ_JBHTMP010000012.1"/>
</dbReference>
<organism evidence="1 2">
    <name type="scientific">Micromonospora sonneratiae</name>
    <dbReference type="NCBI Taxonomy" id="1184706"/>
    <lineage>
        <taxon>Bacteria</taxon>
        <taxon>Bacillati</taxon>
        <taxon>Actinomycetota</taxon>
        <taxon>Actinomycetes</taxon>
        <taxon>Micromonosporales</taxon>
        <taxon>Micromonosporaceae</taxon>
        <taxon>Micromonospora</taxon>
    </lineage>
</organism>
<evidence type="ECO:0000313" key="2">
    <source>
        <dbReference type="Proteomes" id="UP001597260"/>
    </source>
</evidence>
<dbReference type="Gene3D" id="2.130.10.10">
    <property type="entry name" value="YVTN repeat-like/Quinoprotein amine dehydrogenase"/>
    <property type="match status" value="2"/>
</dbReference>
<protein>
    <submittedName>
        <fullName evidence="1">WD40 repeat domain-containing protein</fullName>
    </submittedName>
</protein>
<evidence type="ECO:0000313" key="1">
    <source>
        <dbReference type="EMBL" id="MFD1321432.1"/>
    </source>
</evidence>